<protein>
    <recommendedName>
        <fullName evidence="4">Cell division protein FtsL</fullName>
    </recommendedName>
</protein>
<dbReference type="EMBL" id="JAYFSJ010000009">
    <property type="protein sequence ID" value="MEN7431836.1"/>
    <property type="molecule type" value="Genomic_DNA"/>
</dbReference>
<accession>A0ABV0CL83</accession>
<keyword evidence="3" id="KW-1185">Reference proteome</keyword>
<dbReference type="RefSeq" id="WP_346789077.1">
    <property type="nucleotide sequence ID" value="NZ_JAYFSJ010000009.1"/>
</dbReference>
<reference evidence="2 3" key="1">
    <citation type="submission" date="2023-12" db="EMBL/GenBank/DDBJ databases">
        <title>Chromobacterium sp. strain TRC.1.1.SA producing antimicrobial pigment.</title>
        <authorList>
            <person name="Verma N."/>
            <person name="Choksket S."/>
            <person name="Pinnaka A.K."/>
            <person name="Korpole S."/>
        </authorList>
    </citation>
    <scope>NUCLEOTIDE SEQUENCE [LARGE SCALE GENOMIC DNA]</scope>
    <source>
        <strain evidence="2 3">TRC1.1.SA</strain>
    </source>
</reference>
<feature type="compositionally biased region" description="Polar residues" evidence="1">
    <location>
        <begin position="73"/>
        <end position="85"/>
    </location>
</feature>
<evidence type="ECO:0000313" key="3">
    <source>
        <dbReference type="Proteomes" id="UP001405405"/>
    </source>
</evidence>
<proteinExistence type="predicted"/>
<name>A0ABV0CL83_9NEIS</name>
<dbReference type="Proteomes" id="UP001405405">
    <property type="component" value="Unassembled WGS sequence"/>
</dbReference>
<feature type="region of interest" description="Disordered" evidence="1">
    <location>
        <begin position="65"/>
        <end position="91"/>
    </location>
</feature>
<sequence>MTGTEILILVVAWLIIWGAKTVYAKHLNAKIGEQELAVQRAWTEASVEHARFVSRWAARSASRPKTLPAPATWPQSDNVDVTTAGNPAELV</sequence>
<evidence type="ECO:0000256" key="1">
    <source>
        <dbReference type="SAM" id="MobiDB-lite"/>
    </source>
</evidence>
<organism evidence="2 3">
    <name type="scientific">Chromobacterium indicum</name>
    <dbReference type="NCBI Taxonomy" id="3110228"/>
    <lineage>
        <taxon>Bacteria</taxon>
        <taxon>Pseudomonadati</taxon>
        <taxon>Pseudomonadota</taxon>
        <taxon>Betaproteobacteria</taxon>
        <taxon>Neisseriales</taxon>
        <taxon>Chromobacteriaceae</taxon>
        <taxon>Chromobacterium</taxon>
    </lineage>
</organism>
<gene>
    <name evidence="2" type="ORF">VA599_13830</name>
</gene>
<evidence type="ECO:0000313" key="2">
    <source>
        <dbReference type="EMBL" id="MEN7431836.1"/>
    </source>
</evidence>
<evidence type="ECO:0008006" key="4">
    <source>
        <dbReference type="Google" id="ProtNLM"/>
    </source>
</evidence>
<comment type="caution">
    <text evidence="2">The sequence shown here is derived from an EMBL/GenBank/DDBJ whole genome shotgun (WGS) entry which is preliminary data.</text>
</comment>